<keyword evidence="4" id="KW-1185">Reference proteome</keyword>
<dbReference type="AlphaFoldDB" id="A0A9P5YBT2"/>
<feature type="region of interest" description="Disordered" evidence="2">
    <location>
        <begin position="227"/>
        <end position="250"/>
    </location>
</feature>
<name>A0A9P5YBT2_9AGAR</name>
<comment type="caution">
    <text evidence="3">The sequence shown here is derived from an EMBL/GenBank/DDBJ whole genome shotgun (WGS) entry which is preliminary data.</text>
</comment>
<feature type="compositionally biased region" description="Low complexity" evidence="2">
    <location>
        <begin position="238"/>
        <end position="249"/>
    </location>
</feature>
<accession>A0A9P5YBT2</accession>
<proteinExistence type="predicted"/>
<gene>
    <name evidence="3" type="ORF">BDZ94DRAFT_51555</name>
</gene>
<evidence type="ECO:0000256" key="1">
    <source>
        <dbReference type="SAM" id="Coils"/>
    </source>
</evidence>
<dbReference type="Proteomes" id="UP000807353">
    <property type="component" value="Unassembled WGS sequence"/>
</dbReference>
<evidence type="ECO:0000313" key="4">
    <source>
        <dbReference type="Proteomes" id="UP000807353"/>
    </source>
</evidence>
<feature type="coiled-coil region" evidence="1">
    <location>
        <begin position="331"/>
        <end position="358"/>
    </location>
</feature>
<evidence type="ECO:0000256" key="2">
    <source>
        <dbReference type="SAM" id="MobiDB-lite"/>
    </source>
</evidence>
<reference evidence="3" key="1">
    <citation type="submission" date="2020-11" db="EMBL/GenBank/DDBJ databases">
        <authorList>
            <consortium name="DOE Joint Genome Institute"/>
            <person name="Ahrendt S."/>
            <person name="Riley R."/>
            <person name="Andreopoulos W."/>
            <person name="Labutti K."/>
            <person name="Pangilinan J."/>
            <person name="Ruiz-Duenas F.J."/>
            <person name="Barrasa J.M."/>
            <person name="Sanchez-Garcia M."/>
            <person name="Camarero S."/>
            <person name="Miyauchi S."/>
            <person name="Serrano A."/>
            <person name="Linde D."/>
            <person name="Babiker R."/>
            <person name="Drula E."/>
            <person name="Ayuso-Fernandez I."/>
            <person name="Pacheco R."/>
            <person name="Padilla G."/>
            <person name="Ferreira P."/>
            <person name="Barriuso J."/>
            <person name="Kellner H."/>
            <person name="Castanera R."/>
            <person name="Alfaro M."/>
            <person name="Ramirez L."/>
            <person name="Pisabarro A.G."/>
            <person name="Kuo A."/>
            <person name="Tritt A."/>
            <person name="Lipzen A."/>
            <person name="He G."/>
            <person name="Yan M."/>
            <person name="Ng V."/>
            <person name="Cullen D."/>
            <person name="Martin F."/>
            <person name="Rosso M.-N."/>
            <person name="Henrissat B."/>
            <person name="Hibbett D."/>
            <person name="Martinez A.T."/>
            <person name="Grigoriev I.V."/>
        </authorList>
    </citation>
    <scope>NUCLEOTIDE SEQUENCE</scope>
    <source>
        <strain evidence="3">CBS 247.69</strain>
    </source>
</reference>
<dbReference type="OrthoDB" id="3067611at2759"/>
<evidence type="ECO:0000313" key="3">
    <source>
        <dbReference type="EMBL" id="KAF9467073.1"/>
    </source>
</evidence>
<protein>
    <submittedName>
        <fullName evidence="3">Uncharacterized protein</fullName>
    </submittedName>
</protein>
<keyword evidence="1" id="KW-0175">Coiled coil</keyword>
<organism evidence="3 4">
    <name type="scientific">Collybia nuda</name>
    <dbReference type="NCBI Taxonomy" id="64659"/>
    <lineage>
        <taxon>Eukaryota</taxon>
        <taxon>Fungi</taxon>
        <taxon>Dikarya</taxon>
        <taxon>Basidiomycota</taxon>
        <taxon>Agaricomycotina</taxon>
        <taxon>Agaricomycetes</taxon>
        <taxon>Agaricomycetidae</taxon>
        <taxon>Agaricales</taxon>
        <taxon>Tricholomatineae</taxon>
        <taxon>Clitocybaceae</taxon>
        <taxon>Collybia</taxon>
    </lineage>
</organism>
<sequence length="386" mass="43671">MPIHLLQQIFTSRNGSITYNKFRGGGPPPIDAGSDGDIYVNTLPNACQVFVRYESGWEEWPGIYRSKEEWKEAGGAPMNASRSYLFLHPADSSRVVWCTRSGVIWYPKSGLYCTKKILFESINFTGRSFISARELIDLKCPSECANTDTPADGEKSLGRGMVRDGAYQEHLSIGVSGQTQSERIQDSPASLIVQEGLCVSDAYSCTPIRGHEDSELSLTLVEIVRNYSLPPTPPPSEGDPSPSTTPSHTAPILYLGTTSNVSDDRIIDLDLKKAEALASKALHIRDEFMERSQSLKRRRVDLEHNERENSIRAEELRLLKKRRFSELVEAQEKACIRMRQYTQKLDETEKEIVTFETLCEAREESLIKEREEIIRIENVIELWDSF</sequence>
<dbReference type="EMBL" id="MU150238">
    <property type="protein sequence ID" value="KAF9467073.1"/>
    <property type="molecule type" value="Genomic_DNA"/>
</dbReference>